<name>A0ABM0GZM5_SACKO</name>
<gene>
    <name evidence="3" type="primary">LOC100373595</name>
</gene>
<organism evidence="2 3">
    <name type="scientific">Saccoglossus kowalevskii</name>
    <name type="common">Acorn worm</name>
    <dbReference type="NCBI Taxonomy" id="10224"/>
    <lineage>
        <taxon>Eukaryota</taxon>
        <taxon>Metazoa</taxon>
        <taxon>Hemichordata</taxon>
        <taxon>Enteropneusta</taxon>
        <taxon>Harrimaniidae</taxon>
        <taxon>Saccoglossus</taxon>
    </lineage>
</organism>
<sequence length="389" mass="42184">MFTMAAFHLIFCLVVSILAHNISALTCDLSLQSMYFCLGPDAENDAIRFMKDVETDIGLLTFHVKNNGPEELPASVIGEHFHVKMYISALGDTGSMVDPYEVTTFKGGESKTNALAVSSDKRYPTFEYNLKYPSSLCPTHSHLCLRIENHGNYTDNETTNNFTCLPFIDGPDASGLTNCPSDVVPTSIKVIRPTPANFSVDIAVNVTFDVALKNAGGTKIPGSTSELDNIVFSSVFIANAPDESATVKSDLTDSLEYTRDDVSTGIVEWGEVTFTNLNVTILIPEIQCEEYRYFCVKLQKGVNATFDDDDSNNLLCSPFGDGGDIGVIHCPMPTTTVATTAMFTTHDDGCAERPNVIIITHPDVTGSSTVINMSTCVVVIATLISFKLS</sequence>
<keyword evidence="2" id="KW-1185">Reference proteome</keyword>
<feature type="signal peptide" evidence="1">
    <location>
        <begin position="1"/>
        <end position="19"/>
    </location>
</feature>
<accession>A0ABM0GZM5</accession>
<reference evidence="3" key="1">
    <citation type="submission" date="2025-08" db="UniProtKB">
        <authorList>
            <consortium name="RefSeq"/>
        </authorList>
    </citation>
    <scope>IDENTIFICATION</scope>
    <source>
        <tissue evidence="3">Testes</tissue>
    </source>
</reference>
<evidence type="ECO:0000313" key="2">
    <source>
        <dbReference type="Proteomes" id="UP000694865"/>
    </source>
</evidence>
<evidence type="ECO:0000256" key="1">
    <source>
        <dbReference type="SAM" id="SignalP"/>
    </source>
</evidence>
<dbReference type="Proteomes" id="UP000694865">
    <property type="component" value="Unplaced"/>
</dbReference>
<evidence type="ECO:0000313" key="3">
    <source>
        <dbReference type="RefSeq" id="XP_002740939.1"/>
    </source>
</evidence>
<proteinExistence type="predicted"/>
<feature type="chain" id="PRO_5045627978" evidence="1">
    <location>
        <begin position="20"/>
        <end position="389"/>
    </location>
</feature>
<keyword evidence="1" id="KW-0732">Signal</keyword>
<dbReference type="RefSeq" id="XP_002740939.1">
    <property type="nucleotide sequence ID" value="XM_002740893.2"/>
</dbReference>
<dbReference type="GeneID" id="100373595"/>
<protein>
    <submittedName>
        <fullName evidence="3">Uncharacterized protein LOC100373595</fullName>
    </submittedName>
</protein>